<dbReference type="Pfam" id="PF20429">
    <property type="entry name" value="Tab2-like_C"/>
    <property type="match status" value="1"/>
</dbReference>
<dbReference type="PIR" id="C90114">
    <property type="entry name" value="C90114"/>
</dbReference>
<dbReference type="GO" id="GO:0003723">
    <property type="term" value="F:RNA binding"/>
    <property type="evidence" value="ECO:0007669"/>
    <property type="project" value="InterPro"/>
</dbReference>
<name>Q9AVY7_GUITH</name>
<feature type="domain" description="RNA-binding protein Tab2-like N-terminal" evidence="1">
    <location>
        <begin position="47"/>
        <end position="149"/>
    </location>
</feature>
<evidence type="ECO:0000259" key="2">
    <source>
        <dbReference type="Pfam" id="PF20429"/>
    </source>
</evidence>
<dbReference type="EMBL" id="AJ010592">
    <property type="protein sequence ID" value="CAC27084.1"/>
    <property type="molecule type" value="Genomic_DNA"/>
</dbReference>
<evidence type="ECO:0000259" key="1">
    <source>
        <dbReference type="Pfam" id="PF06485"/>
    </source>
</evidence>
<dbReference type="PANTHER" id="PTHR34556">
    <property type="match status" value="1"/>
</dbReference>
<feature type="domain" description="RNA-binding protein Tab2/Atab2 C-terminal" evidence="2">
    <location>
        <begin position="174"/>
        <end position="315"/>
    </location>
</feature>
<dbReference type="InterPro" id="IPR009472">
    <property type="entry name" value="Tab2-like"/>
</dbReference>
<dbReference type="Pfam" id="PF06485">
    <property type="entry name" value="Tab2-like_N"/>
    <property type="match status" value="1"/>
</dbReference>
<dbReference type="PANTHER" id="PTHR34556:SF2">
    <property type="entry name" value="PROTEIN TAB2 HOMOLOG, CHLOROPLASTIC"/>
    <property type="match status" value="1"/>
</dbReference>
<dbReference type="InterPro" id="IPR046760">
    <property type="entry name" value="Tab2-like_N"/>
</dbReference>
<accession>Q9AVY7</accession>
<dbReference type="GO" id="GO:0000428">
    <property type="term" value="C:DNA-directed RNA polymerase complex"/>
    <property type="evidence" value="ECO:0007669"/>
    <property type="project" value="UniProtKB-KW"/>
</dbReference>
<dbReference type="RefSeq" id="XP_001713300.1">
    <property type="nucleotide sequence ID" value="XM_001713248.1"/>
</dbReference>
<reference evidence="3 4" key="1">
    <citation type="journal article" date="2001" name="Nature">
        <title>The highly reduced genome of an enslaved algal nucleus.</title>
        <authorList>
            <person name="Douglas S."/>
            <person name="Zauner S."/>
            <person name="Fraunholz M."/>
            <person name="Beaton M."/>
            <person name="Penny S."/>
            <person name="Deng L."/>
            <person name="Wu X."/>
            <person name="Reith M."/>
            <person name="Cavalier-Smith T."/>
            <person name="Maier U."/>
        </authorList>
    </citation>
    <scope>NUCLEOTIDE SEQUENCE [LARGE SCALE GENOMIC DNA]</scope>
</reference>
<dbReference type="InterPro" id="IPR046761">
    <property type="entry name" value="Tab2-like_C"/>
</dbReference>
<dbReference type="Proteomes" id="UP000242167">
    <property type="component" value="Nucleomorph 2"/>
</dbReference>
<evidence type="ECO:0000313" key="3">
    <source>
        <dbReference type="EMBL" id="CAC27084.1"/>
    </source>
</evidence>
<sequence length="323" mass="37912">MLFVFNNLFYPTRKVCNNVCLNKNRNKTFKFSKQRKIINLKMVSDEVWELDFFSRPVILDDGKKLWELIIVNKDKSLQIIESVPNNMVNSKELRRKLLNIINSAEKKPDVIKFFRAQMFNMISIALSDLDINVKPSRRTYALFEIIREREKTIYPEMIGYKPYLREYKEDLSLKRFPQRMPDILLGENFSFVLASLEEINVILKDQSVMKDSFKIDENKYDIDKIPGIVILSNRANSLANWINGLEVFSISFDQEKSSIVLDCSLDTKFLFAKIDIKKIQDGTKFENQKRLNSGFHFISVMSGLPENKIYGFWLLNESINIQL</sequence>
<dbReference type="GeneID" id="857608"/>
<proteinExistence type="predicted"/>
<evidence type="ECO:0000313" key="4">
    <source>
        <dbReference type="Proteomes" id="UP000242167"/>
    </source>
</evidence>
<protein>
    <submittedName>
        <fullName evidence="3">Uncharacterized protein</fullName>
    </submittedName>
</protein>
<dbReference type="AlphaFoldDB" id="Q9AVY7"/>
<organism evidence="3 4">
    <name type="scientific">Guillardia theta</name>
    <name type="common">Cryptophyte</name>
    <name type="synonym">Cryptomonas phi</name>
    <dbReference type="NCBI Taxonomy" id="55529"/>
    <lineage>
        <taxon>Eukaryota</taxon>
        <taxon>Cryptophyceae</taxon>
        <taxon>Pyrenomonadales</taxon>
        <taxon>Geminigeraceae</taxon>
        <taxon>Guillardia</taxon>
    </lineage>
</organism>